<dbReference type="InterPro" id="IPR001867">
    <property type="entry name" value="OmpR/PhoB-type_DNA-bd"/>
</dbReference>
<gene>
    <name evidence="6" type="ORF">OUY22_06385</name>
</gene>
<evidence type="ECO:0000256" key="1">
    <source>
        <dbReference type="ARBA" id="ARBA00005820"/>
    </source>
</evidence>
<dbReference type="InterPro" id="IPR049945">
    <property type="entry name" value="AAA_22"/>
</dbReference>
<dbReference type="PRINTS" id="PR00364">
    <property type="entry name" value="DISEASERSIST"/>
</dbReference>
<reference evidence="6" key="1">
    <citation type="submission" date="2022-11" db="EMBL/GenBank/DDBJ databases">
        <title>Nonomuraea corallina sp. nov., a new species of the genus Nonomuraea isolated from sea side sediment in Thai sea.</title>
        <authorList>
            <person name="Ngamcharungchit C."/>
            <person name="Matsumoto A."/>
            <person name="Suriyachadkun C."/>
            <person name="Panbangred W."/>
            <person name="Inahashi Y."/>
            <person name="Intra B."/>
        </authorList>
    </citation>
    <scope>NUCLEOTIDE SEQUENCE</scope>
    <source>
        <strain evidence="6">MCN248</strain>
    </source>
</reference>
<dbReference type="Gene3D" id="1.10.10.10">
    <property type="entry name" value="Winged helix-like DNA-binding domain superfamily/Winged helix DNA-binding domain"/>
    <property type="match status" value="1"/>
</dbReference>
<dbReference type="Gene3D" id="1.25.40.10">
    <property type="entry name" value="Tetratricopeptide repeat domain"/>
    <property type="match status" value="2"/>
</dbReference>
<dbReference type="CDD" id="cd15831">
    <property type="entry name" value="BTAD"/>
    <property type="match status" value="1"/>
</dbReference>
<dbReference type="Pfam" id="PF25872">
    <property type="entry name" value="HTH_77"/>
    <property type="match status" value="1"/>
</dbReference>
<organism evidence="6 7">
    <name type="scientific">Nonomuraea corallina</name>
    <dbReference type="NCBI Taxonomy" id="2989783"/>
    <lineage>
        <taxon>Bacteria</taxon>
        <taxon>Bacillati</taxon>
        <taxon>Actinomycetota</taxon>
        <taxon>Actinomycetes</taxon>
        <taxon>Streptosporangiales</taxon>
        <taxon>Streptosporangiaceae</taxon>
        <taxon>Nonomuraea</taxon>
    </lineage>
</organism>
<dbReference type="SMART" id="SM01043">
    <property type="entry name" value="BTAD"/>
    <property type="match status" value="1"/>
</dbReference>
<feature type="DNA-binding region" description="OmpR/PhoB-type" evidence="3">
    <location>
        <begin position="1"/>
        <end position="98"/>
    </location>
</feature>
<dbReference type="InterPro" id="IPR011990">
    <property type="entry name" value="TPR-like_helical_dom_sf"/>
</dbReference>
<dbReference type="Pfam" id="PF03704">
    <property type="entry name" value="BTAD"/>
    <property type="match status" value="1"/>
</dbReference>
<evidence type="ECO:0000256" key="4">
    <source>
        <dbReference type="SAM" id="MobiDB-lite"/>
    </source>
</evidence>
<evidence type="ECO:0000256" key="3">
    <source>
        <dbReference type="PROSITE-ProRule" id="PRU01091"/>
    </source>
</evidence>
<dbReference type="Pfam" id="PF13401">
    <property type="entry name" value="AAA_22"/>
    <property type="match status" value="1"/>
</dbReference>
<dbReference type="InterPro" id="IPR027417">
    <property type="entry name" value="P-loop_NTPase"/>
</dbReference>
<feature type="compositionally biased region" description="Low complexity" evidence="4">
    <location>
        <begin position="249"/>
        <end position="266"/>
    </location>
</feature>
<dbReference type="RefSeq" id="WP_270153844.1">
    <property type="nucleotide sequence ID" value="NZ_JAPNNL010000015.1"/>
</dbReference>
<dbReference type="EMBL" id="JAPNNL010000015">
    <property type="protein sequence ID" value="MDA0633042.1"/>
    <property type="molecule type" value="Genomic_DNA"/>
</dbReference>
<evidence type="ECO:0000313" key="7">
    <source>
        <dbReference type="Proteomes" id="UP001144036"/>
    </source>
</evidence>
<evidence type="ECO:0000313" key="6">
    <source>
        <dbReference type="EMBL" id="MDA0633042.1"/>
    </source>
</evidence>
<dbReference type="SUPFAM" id="SSF46894">
    <property type="entry name" value="C-terminal effector domain of the bipartite response regulators"/>
    <property type="match status" value="1"/>
</dbReference>
<dbReference type="PANTHER" id="PTHR47691">
    <property type="entry name" value="REGULATOR-RELATED"/>
    <property type="match status" value="1"/>
</dbReference>
<keyword evidence="7" id="KW-1185">Reference proteome</keyword>
<dbReference type="Gene3D" id="3.40.50.300">
    <property type="entry name" value="P-loop containing nucleotide triphosphate hydrolases"/>
    <property type="match status" value="1"/>
</dbReference>
<dbReference type="PANTHER" id="PTHR47691:SF3">
    <property type="entry name" value="HTH-TYPE TRANSCRIPTIONAL REGULATOR RV0890C-RELATED"/>
    <property type="match status" value="1"/>
</dbReference>
<comment type="similarity">
    <text evidence="1">Belongs to the AfsR/DnrI/RedD regulatory family.</text>
</comment>
<dbReference type="SUPFAM" id="SSF52540">
    <property type="entry name" value="P-loop containing nucleoside triphosphate hydrolases"/>
    <property type="match status" value="1"/>
</dbReference>
<protein>
    <submittedName>
        <fullName evidence="6">BTAD domain-containing putative transcriptional regulator</fullName>
    </submittedName>
</protein>
<proteinExistence type="inferred from homology"/>
<sequence length="1073" mass="115402">MLTFTALGPFQAWADGTPLDLGGQRQRAVLARLIVAGGRAVPVNTLIDELWPGEPPAQALSTIQGYVSRLRRVLEPRRAPREEASVLVSAPPGYALRARPDQVDAWRFESLAKSDGAPAEIWAAMDEALALWRGPALAGLSGDLIAADAARLESRRLAVAEDRVEAELRLGRHSGLLEELSGLLAAHPLRERLHGLRMRVLYESGRRVEALAAYESARRTFRDELGAEPSPGLAELHLTILRAVPGHRGSSPSAAPGETPEAAAPRGGPGADRPPEAARRRGNLRARLTSFVGREEDLRHTARLLAGNRLVTLVGPGGAGKTRLALEIAEAVEPDTPDGVWLVELAAAQDAAEVVRSLVGALGIRDAVFAPMGGAAVPREPLDRLTAALRDRRPLVVLDNCEHVVEHAALVADRLLADCPGVRVLATSREPLGITGEVTWALPPLGLPPADASPGQAAAYPAVRLFADRAAGVRPSYRVGADAGAVAAICRALDGMPLAIELAAARLRSLTAQEIAARLGDRFRLLSSGSRTAQPRHQTLRAVVEWSWNLLDEQERTLGRRLSVFAGGATLATIEHLYGDVLDPLARLVDKSFVVFDGGRYRMLETIRAYAAERLAESGELDAVWRAHAHWFTRLAETAEPGLRTGEQLDRLAELTAEHENLAAALRWAVGGGDAELGLRLVGALGWYWWLRGHRAEAAARAREALSAAGPDADGAARAVALVVYVLNGYGTQLTWEESRQALEETRRLGGETPSHPLMALAGPLFVLYGSGRPKDEALVWEMDRHTDPWVVATGRLLRGLVHYASGRLEDSERESRAALDAYRVVGDRWGTANACSTLSNVYFLRGESERGLEVMKGALELVDELGSVEDTAYMRAQVVLGLNLLGRREEAERLLHELTRTIRDSGDEIGEAGVAAIWGEFHRQDGDLEGAREHFARARALMERVPGAPIQMVSAVNTSVALAAVHDGDLPRARRLLALALEQATEGHDAQLIGIVVISCAAVAMAAGRPEDAAALLGGAETIKGSHMVVDHDHVRITADAVAALGEREFARHRERGRLMSQDEIVGLGMHV</sequence>
<dbReference type="InterPro" id="IPR016032">
    <property type="entry name" value="Sig_transdc_resp-reg_C-effctor"/>
</dbReference>
<accession>A0ABT4S743</accession>
<evidence type="ECO:0000256" key="2">
    <source>
        <dbReference type="ARBA" id="ARBA00023125"/>
    </source>
</evidence>
<dbReference type="InterPro" id="IPR058852">
    <property type="entry name" value="HTH_77"/>
</dbReference>
<comment type="caution">
    <text evidence="6">The sequence shown here is derived from an EMBL/GenBank/DDBJ whole genome shotgun (WGS) entry which is preliminary data.</text>
</comment>
<feature type="region of interest" description="Disordered" evidence="4">
    <location>
        <begin position="245"/>
        <end position="283"/>
    </location>
</feature>
<dbReference type="SMART" id="SM00862">
    <property type="entry name" value="Trans_reg_C"/>
    <property type="match status" value="1"/>
</dbReference>
<dbReference type="InterPro" id="IPR005158">
    <property type="entry name" value="BTAD"/>
</dbReference>
<dbReference type="InterPro" id="IPR036388">
    <property type="entry name" value="WH-like_DNA-bd_sf"/>
</dbReference>
<dbReference type="Proteomes" id="UP001144036">
    <property type="component" value="Unassembled WGS sequence"/>
</dbReference>
<feature type="domain" description="OmpR/PhoB-type" evidence="5">
    <location>
        <begin position="1"/>
        <end position="98"/>
    </location>
</feature>
<evidence type="ECO:0000259" key="5">
    <source>
        <dbReference type="PROSITE" id="PS51755"/>
    </source>
</evidence>
<dbReference type="Pfam" id="PF00486">
    <property type="entry name" value="Trans_reg_C"/>
    <property type="match status" value="1"/>
</dbReference>
<keyword evidence="2 3" id="KW-0238">DNA-binding</keyword>
<dbReference type="PROSITE" id="PS51755">
    <property type="entry name" value="OMPR_PHOB"/>
    <property type="match status" value="1"/>
</dbReference>
<name>A0ABT4S743_9ACTN</name>
<dbReference type="SUPFAM" id="SSF48452">
    <property type="entry name" value="TPR-like"/>
    <property type="match status" value="2"/>
</dbReference>